<organism evidence="2 3">
    <name type="scientific">Cellvibrio polysaccharolyticus</name>
    <dbReference type="NCBI Taxonomy" id="2082724"/>
    <lineage>
        <taxon>Bacteria</taxon>
        <taxon>Pseudomonadati</taxon>
        <taxon>Pseudomonadota</taxon>
        <taxon>Gammaproteobacteria</taxon>
        <taxon>Cellvibrionales</taxon>
        <taxon>Cellvibrionaceae</taxon>
        <taxon>Cellvibrio</taxon>
    </lineage>
</organism>
<keyword evidence="3" id="KW-1185">Reference proteome</keyword>
<dbReference type="EMBL" id="PRDL01000001">
    <property type="protein sequence ID" value="MBE8717577.1"/>
    <property type="molecule type" value="Genomic_DNA"/>
</dbReference>
<evidence type="ECO:0000313" key="2">
    <source>
        <dbReference type="EMBL" id="MBE8717577.1"/>
    </source>
</evidence>
<evidence type="ECO:0000256" key="1">
    <source>
        <dbReference type="SAM" id="Coils"/>
    </source>
</evidence>
<dbReference type="RefSeq" id="WP_193909494.1">
    <property type="nucleotide sequence ID" value="NZ_PRDL01000001.1"/>
</dbReference>
<gene>
    <name evidence="2" type="ORF">C4F51_10285</name>
</gene>
<proteinExistence type="predicted"/>
<reference evidence="2" key="1">
    <citation type="submission" date="2018-07" db="EMBL/GenBank/DDBJ databases">
        <title>Genome assembly of strain Ka43.</title>
        <authorList>
            <person name="Kukolya J."/>
            <person name="Nagy I."/>
            <person name="Horvath B."/>
            <person name="Toth A."/>
        </authorList>
    </citation>
    <scope>NUCLEOTIDE SEQUENCE</scope>
    <source>
        <strain evidence="2">KB43</strain>
    </source>
</reference>
<sequence length="227" mass="26156">MKHLIIVIIALLTLTGSNQEEVNTLKALLQAEQQKSEKLEKEFDELKNGTSEKIIAEKKAAEEKAKLAESKRKEADTAKAMQNLTTSHDKVNQVTWYKYKYASLADTRISAYIGYREGRKPWLRQDLFYKSDSWLFVRSYIFLIDGERIDMPPTKFERDNGSGKIWEWEDKMATETDIAILKKIINSKETIIRFNGDKYYDDHTVTSSEKAGLKDVLTGYQALLATQ</sequence>
<feature type="coiled-coil region" evidence="1">
    <location>
        <begin position="22"/>
        <end position="78"/>
    </location>
</feature>
<dbReference type="AlphaFoldDB" id="A0A928V3G5"/>
<accession>A0A928V3G5</accession>
<keyword evidence="1" id="KW-0175">Coiled coil</keyword>
<comment type="caution">
    <text evidence="2">The sequence shown here is derived from an EMBL/GenBank/DDBJ whole genome shotgun (WGS) entry which is preliminary data.</text>
</comment>
<evidence type="ECO:0000313" key="3">
    <source>
        <dbReference type="Proteomes" id="UP000652567"/>
    </source>
</evidence>
<name>A0A928V3G5_9GAMM</name>
<protein>
    <submittedName>
        <fullName evidence="2">Uncharacterized protein</fullName>
    </submittedName>
</protein>
<dbReference type="Proteomes" id="UP000652567">
    <property type="component" value="Unassembled WGS sequence"/>
</dbReference>